<keyword evidence="1" id="KW-0812">Transmembrane</keyword>
<accession>A0AAP9WHV5</accession>
<protein>
    <submittedName>
        <fullName evidence="2">Uncharacterized protein</fullName>
    </submittedName>
</protein>
<name>A0AAP9WHV5_LEPIR</name>
<keyword evidence="1" id="KW-1133">Transmembrane helix</keyword>
<evidence type="ECO:0000313" key="3">
    <source>
        <dbReference type="Proteomes" id="UP000663124"/>
    </source>
</evidence>
<gene>
    <name evidence="2" type="ORF">Lepto782_18180</name>
</gene>
<organism evidence="2 3">
    <name type="scientific">Leptospira interrogans serovar Canicola</name>
    <dbReference type="NCBI Taxonomy" id="211880"/>
    <lineage>
        <taxon>Bacteria</taxon>
        <taxon>Pseudomonadati</taxon>
        <taxon>Spirochaetota</taxon>
        <taxon>Spirochaetia</taxon>
        <taxon>Leptospirales</taxon>
        <taxon>Leptospiraceae</taxon>
        <taxon>Leptospira</taxon>
    </lineage>
</organism>
<keyword evidence="1" id="KW-0472">Membrane</keyword>
<evidence type="ECO:0000256" key="1">
    <source>
        <dbReference type="SAM" id="Phobius"/>
    </source>
</evidence>
<reference evidence="2" key="1">
    <citation type="submission" date="2019-09" db="EMBL/GenBank/DDBJ databases">
        <title>Comparative Genomics of Leptospira interrogans Reveals Genome Plasticity - A Common Adaptive Strategy for Survival in Various Hosts.</title>
        <authorList>
            <person name="Ramli S.R."/>
            <person name="Bunk B."/>
            <person name="Goris M."/>
            <person name="Bhuju S."/>
            <person name="Jarek M."/>
            <person name="Sproer C."/>
            <person name="Mustakim S."/>
            <person name="Strommenger B."/>
            <person name="Pessler F."/>
        </authorList>
    </citation>
    <scope>NUCLEOTIDE SEQUENCE</scope>
    <source>
        <strain evidence="2">782</strain>
    </source>
</reference>
<proteinExistence type="predicted"/>
<sequence length="64" mass="7703">MIPYRNLKIKIIRVVEKSILHLFSISWKRSIEVVLLIELWSFSTILFYLDFLIQIINRKNINLG</sequence>
<dbReference type="EMBL" id="CP043884">
    <property type="protein sequence ID" value="QOI44599.1"/>
    <property type="molecule type" value="Genomic_DNA"/>
</dbReference>
<feature type="transmembrane region" description="Helical" evidence="1">
    <location>
        <begin position="33"/>
        <end position="56"/>
    </location>
</feature>
<dbReference type="AlphaFoldDB" id="A0AAP9WHV5"/>
<dbReference type="Proteomes" id="UP000663124">
    <property type="component" value="Chromosome 1"/>
</dbReference>
<evidence type="ECO:0000313" key="2">
    <source>
        <dbReference type="EMBL" id="QOI44599.1"/>
    </source>
</evidence>